<keyword evidence="2" id="KW-1185">Reference proteome</keyword>
<evidence type="ECO:0008006" key="3">
    <source>
        <dbReference type="Google" id="ProtNLM"/>
    </source>
</evidence>
<dbReference type="SUPFAM" id="SSF52540">
    <property type="entry name" value="P-loop containing nucleoside triphosphate hydrolases"/>
    <property type="match status" value="1"/>
</dbReference>
<evidence type="ECO:0000313" key="1">
    <source>
        <dbReference type="EMBL" id="KNY26713.1"/>
    </source>
</evidence>
<dbReference type="Gene3D" id="3.30.450.90">
    <property type="match status" value="1"/>
</dbReference>
<evidence type="ECO:0000313" key="2">
    <source>
        <dbReference type="Proteomes" id="UP000036923"/>
    </source>
</evidence>
<dbReference type="Proteomes" id="UP000036923">
    <property type="component" value="Unassembled WGS sequence"/>
</dbReference>
<reference evidence="2" key="1">
    <citation type="submission" date="2015-07" db="EMBL/GenBank/DDBJ databases">
        <title>Near-Complete Genome Sequence of the Cellulolytic Bacterium Bacteroides (Pseudobacteroides) cellulosolvens ATCC 35603.</title>
        <authorList>
            <person name="Dassa B."/>
            <person name="Utturkar S.M."/>
            <person name="Klingeman D.M."/>
            <person name="Hurt R.A."/>
            <person name="Keller M."/>
            <person name="Xu J."/>
            <person name="Reddy Y.H.K."/>
            <person name="Borovok I."/>
            <person name="Grinberg I.R."/>
            <person name="Lamed R."/>
            <person name="Zhivin O."/>
            <person name="Bayer E.A."/>
            <person name="Brown S.D."/>
        </authorList>
    </citation>
    <scope>NUCLEOTIDE SEQUENCE [LARGE SCALE GENOMIC DNA]</scope>
    <source>
        <strain evidence="2">DSM 2933</strain>
    </source>
</reference>
<comment type="caution">
    <text evidence="1">The sequence shown here is derived from an EMBL/GenBank/DDBJ whole genome shotgun (WGS) entry which is preliminary data.</text>
</comment>
<organism evidence="1 2">
    <name type="scientific">Pseudobacteroides cellulosolvens ATCC 35603 = DSM 2933</name>
    <dbReference type="NCBI Taxonomy" id="398512"/>
    <lineage>
        <taxon>Bacteria</taxon>
        <taxon>Bacillati</taxon>
        <taxon>Bacillota</taxon>
        <taxon>Clostridia</taxon>
        <taxon>Eubacteriales</taxon>
        <taxon>Oscillospiraceae</taxon>
        <taxon>Pseudobacteroides</taxon>
    </lineage>
</organism>
<protein>
    <recommendedName>
        <fullName evidence="3">Twitching motility protein</fullName>
    </recommendedName>
</protein>
<dbReference type="InterPro" id="IPR027417">
    <property type="entry name" value="P-loop_NTPase"/>
</dbReference>
<sequence length="143" mass="16284">MEFDELLYKAIEQGASDIHITVGIPPTIRKNGRLVRLGDIPVSADDTEYYTKKMLNGDKLSEFEKKGEIDLSYSLQSVGRFRVNIFRQRGTCCIAIRPVNITIPTFEQLGLPDVIKEFSKKTKGLVLVTARQEVVNQLLWRQL</sequence>
<gene>
    <name evidence="1" type="ORF">Bccel_1978</name>
</gene>
<accession>A0A0L6JLS9</accession>
<proteinExistence type="predicted"/>
<dbReference type="PATRIC" id="fig|398512.5.peg.2059"/>
<dbReference type="AlphaFoldDB" id="A0A0L6JLS9"/>
<name>A0A0L6JLS9_9FIRM</name>
<dbReference type="STRING" id="398512.Bccel_1978"/>
<dbReference type="EMBL" id="LGTC01000001">
    <property type="protein sequence ID" value="KNY26713.1"/>
    <property type="molecule type" value="Genomic_DNA"/>
</dbReference>